<evidence type="ECO:0000313" key="1">
    <source>
        <dbReference type="EMBL" id="GGG14417.1"/>
    </source>
</evidence>
<dbReference type="Proteomes" id="UP000644756">
    <property type="component" value="Unassembled WGS sequence"/>
</dbReference>
<organism evidence="1 2">
    <name type="scientific">Paenibacillus abyssi</name>
    <dbReference type="NCBI Taxonomy" id="1340531"/>
    <lineage>
        <taxon>Bacteria</taxon>
        <taxon>Bacillati</taxon>
        <taxon>Bacillota</taxon>
        <taxon>Bacilli</taxon>
        <taxon>Bacillales</taxon>
        <taxon>Paenibacillaceae</taxon>
        <taxon>Paenibacillus</taxon>
    </lineage>
</organism>
<protein>
    <recommendedName>
        <fullName evidence="3">Group-specific protein</fullName>
    </recommendedName>
</protein>
<name>A0A917LDG4_9BACL</name>
<accession>A0A917LDG4</accession>
<dbReference type="AlphaFoldDB" id="A0A917LDG4"/>
<reference evidence="1" key="1">
    <citation type="journal article" date="2014" name="Int. J. Syst. Evol. Microbiol.">
        <title>Complete genome sequence of Corynebacterium casei LMG S-19264T (=DSM 44701T), isolated from a smear-ripened cheese.</title>
        <authorList>
            <consortium name="US DOE Joint Genome Institute (JGI-PGF)"/>
            <person name="Walter F."/>
            <person name="Albersmeier A."/>
            <person name="Kalinowski J."/>
            <person name="Ruckert C."/>
        </authorList>
    </citation>
    <scope>NUCLEOTIDE SEQUENCE</scope>
    <source>
        <strain evidence="1">CGMCC 1.12987</strain>
    </source>
</reference>
<sequence length="75" mass="8802">MGTCNIDHSQEDVIQKLESQKEFMPQPLGENVLRFLKNVHDQHTLNELFHLLKKYDLASKEEQEARNEKLLQLIG</sequence>
<dbReference type="EMBL" id="BMGR01000011">
    <property type="protein sequence ID" value="GGG14417.1"/>
    <property type="molecule type" value="Genomic_DNA"/>
</dbReference>
<dbReference type="RefSeq" id="WP_188532275.1">
    <property type="nucleotide sequence ID" value="NZ_BMGR01000011.1"/>
</dbReference>
<evidence type="ECO:0008006" key="3">
    <source>
        <dbReference type="Google" id="ProtNLM"/>
    </source>
</evidence>
<comment type="caution">
    <text evidence="1">The sequence shown here is derived from an EMBL/GenBank/DDBJ whole genome shotgun (WGS) entry which is preliminary data.</text>
</comment>
<gene>
    <name evidence="1" type="ORF">GCM10010916_34160</name>
</gene>
<evidence type="ECO:0000313" key="2">
    <source>
        <dbReference type="Proteomes" id="UP000644756"/>
    </source>
</evidence>
<proteinExistence type="predicted"/>
<keyword evidence="2" id="KW-1185">Reference proteome</keyword>
<reference evidence="1" key="2">
    <citation type="submission" date="2020-09" db="EMBL/GenBank/DDBJ databases">
        <authorList>
            <person name="Sun Q."/>
            <person name="Zhou Y."/>
        </authorList>
    </citation>
    <scope>NUCLEOTIDE SEQUENCE</scope>
    <source>
        <strain evidence="1">CGMCC 1.12987</strain>
    </source>
</reference>